<name>A0A8J3I5R4_9CHLR</name>
<dbReference type="InterPro" id="IPR031009">
    <property type="entry name" value="Tcm_partner"/>
</dbReference>
<dbReference type="EMBL" id="BNJF01000004">
    <property type="protein sequence ID" value="GHO49146.1"/>
    <property type="molecule type" value="Genomic_DNA"/>
</dbReference>
<evidence type="ECO:0000313" key="1">
    <source>
        <dbReference type="EMBL" id="GHO49146.1"/>
    </source>
</evidence>
<evidence type="ECO:0000313" key="2">
    <source>
        <dbReference type="Proteomes" id="UP000612362"/>
    </source>
</evidence>
<dbReference type="AlphaFoldDB" id="A0A8J3I5R4"/>
<sequence>MAAPTTVTWEMDGHTQAKHVILRKYLNAWIPILASKRDNKVLLVDGFAGPGEYVGNKEGSPLIMLRAFLEHPSQNRFEGSLKFLFIEEKHSRYQHLQQRIAALKQEIPFPPNITYEVKNGRFVDMMQQLLATIPREKNPYTASFFFVDPFGYSHTPMHLLKDLLSFPRSEVLVTVMTEEINRFLNVDYQTKEQHYDKLFGTSAWRPISSSTSTMDPYERMQQLHDLYRNQLLTVAGVKYVRSFRMRNKHNATDYFLFFGTSSIKGLTEMKRSMWKVDATGAFEFSDFTNPFQPLLLQEPNYEDLRQRLIQRFRGQTVSLDAIEEYVLAETPYCVYKQEGLRVLECASPPKIQVFAQDPKRKRGHYKDHNLRIRFLS</sequence>
<keyword evidence="2" id="KW-1185">Reference proteome</keyword>
<proteinExistence type="predicted"/>
<evidence type="ECO:0008006" key="3">
    <source>
        <dbReference type="Google" id="ProtNLM"/>
    </source>
</evidence>
<protein>
    <recommendedName>
        <fullName evidence="3">Three-Cys-motif partner protein TcmP</fullName>
    </recommendedName>
</protein>
<accession>A0A8J3I5R4</accession>
<dbReference type="NCBIfam" id="TIGR04474">
    <property type="entry name" value="tcm_partner"/>
    <property type="match status" value="1"/>
</dbReference>
<gene>
    <name evidence="1" type="ORF">KSX_73090</name>
</gene>
<dbReference type="Proteomes" id="UP000612362">
    <property type="component" value="Unassembled WGS sequence"/>
</dbReference>
<reference evidence="1" key="1">
    <citation type="submission" date="2020-10" db="EMBL/GenBank/DDBJ databases">
        <title>Taxonomic study of unclassified bacteria belonging to the class Ktedonobacteria.</title>
        <authorList>
            <person name="Yabe S."/>
            <person name="Wang C.M."/>
            <person name="Zheng Y."/>
            <person name="Sakai Y."/>
            <person name="Cavaletti L."/>
            <person name="Monciardini P."/>
            <person name="Donadio S."/>
        </authorList>
    </citation>
    <scope>NUCLEOTIDE SEQUENCE</scope>
    <source>
        <strain evidence="1">SOSP1-1</strain>
    </source>
</reference>
<comment type="caution">
    <text evidence="1">The sequence shown here is derived from an EMBL/GenBank/DDBJ whole genome shotgun (WGS) entry which is preliminary data.</text>
</comment>
<organism evidence="1 2">
    <name type="scientific">Ktedonospora formicarum</name>
    <dbReference type="NCBI Taxonomy" id="2778364"/>
    <lineage>
        <taxon>Bacteria</taxon>
        <taxon>Bacillati</taxon>
        <taxon>Chloroflexota</taxon>
        <taxon>Ktedonobacteria</taxon>
        <taxon>Ktedonobacterales</taxon>
        <taxon>Ktedonobacteraceae</taxon>
        <taxon>Ktedonospora</taxon>
    </lineage>
</organism>
<dbReference type="RefSeq" id="WP_220198256.1">
    <property type="nucleotide sequence ID" value="NZ_BNJF01000004.1"/>
</dbReference>